<dbReference type="PROSITE" id="PS50097">
    <property type="entry name" value="BTB"/>
    <property type="match status" value="1"/>
</dbReference>
<dbReference type="Pfam" id="PF00651">
    <property type="entry name" value="BTB"/>
    <property type="match status" value="1"/>
</dbReference>
<dbReference type="OrthoDB" id="45365at2759"/>
<evidence type="ECO:0000313" key="2">
    <source>
        <dbReference type="EMBL" id="CBY14242.1"/>
    </source>
</evidence>
<dbReference type="InterPro" id="IPR011333">
    <property type="entry name" value="SKP1/BTB/POZ_sf"/>
</dbReference>
<sequence>MCDPSTHGISQELRNEYLNQQFASEFDQNGCDLTILAADGETIYSHGMILSCQSPVFRRTVKIESTVKCRWHSQVVKSLLLFMYGMPSELDNPNSTVELLLCATYYQIEWLCEKLTFMLKSNLSSNKTPVHDTTKLALSYRLCLLLQDMDVENRAPFDALVGPLFHFCCEQIKTAASCSNFPEKINITECINTIMVIYLLLSFFPALCPINNEKMGDIEMEIIPQEGIRQMLRFQIFGRIHSVQEMMLNAVKNAQREFPSVIYFREDASKLIKVGDKVIQEDNTPEKYFHSRHAGIGQVSDFCGPKSAGIGCGGCKKHVYVDWGDQKCWCRMGYENLYELKLLR</sequence>
<dbReference type="InParanoid" id="E4XX48"/>
<organism evidence="2">
    <name type="scientific">Oikopleura dioica</name>
    <name type="common">Tunicate</name>
    <dbReference type="NCBI Taxonomy" id="34765"/>
    <lineage>
        <taxon>Eukaryota</taxon>
        <taxon>Metazoa</taxon>
        <taxon>Chordata</taxon>
        <taxon>Tunicata</taxon>
        <taxon>Appendicularia</taxon>
        <taxon>Copelata</taxon>
        <taxon>Oikopleuridae</taxon>
        <taxon>Oikopleura</taxon>
    </lineage>
</organism>
<keyword evidence="3" id="KW-1185">Reference proteome</keyword>
<proteinExistence type="predicted"/>
<reference evidence="2" key="1">
    <citation type="journal article" date="2010" name="Science">
        <title>Plasticity of animal genome architecture unmasked by rapid evolution of a pelagic tunicate.</title>
        <authorList>
            <person name="Denoeud F."/>
            <person name="Henriet S."/>
            <person name="Mungpakdee S."/>
            <person name="Aury J.M."/>
            <person name="Da Silva C."/>
            <person name="Brinkmann H."/>
            <person name="Mikhaleva J."/>
            <person name="Olsen L.C."/>
            <person name="Jubin C."/>
            <person name="Canestro C."/>
            <person name="Bouquet J.M."/>
            <person name="Danks G."/>
            <person name="Poulain J."/>
            <person name="Campsteijn C."/>
            <person name="Adamski M."/>
            <person name="Cross I."/>
            <person name="Yadetie F."/>
            <person name="Muffato M."/>
            <person name="Louis A."/>
            <person name="Butcher S."/>
            <person name="Tsagkogeorga G."/>
            <person name="Konrad A."/>
            <person name="Singh S."/>
            <person name="Jensen M.F."/>
            <person name="Cong E.H."/>
            <person name="Eikeseth-Otteraa H."/>
            <person name="Noel B."/>
            <person name="Anthouard V."/>
            <person name="Porcel B.M."/>
            <person name="Kachouri-Lafond R."/>
            <person name="Nishino A."/>
            <person name="Ugolini M."/>
            <person name="Chourrout P."/>
            <person name="Nishida H."/>
            <person name="Aasland R."/>
            <person name="Huzurbazar S."/>
            <person name="Westhof E."/>
            <person name="Delsuc F."/>
            <person name="Lehrach H."/>
            <person name="Reinhardt R."/>
            <person name="Weissenbach J."/>
            <person name="Roy S.W."/>
            <person name="Artiguenave F."/>
            <person name="Postlethwait J.H."/>
            <person name="Manak J.R."/>
            <person name="Thompson E.M."/>
            <person name="Jaillon O."/>
            <person name="Du Pasquier L."/>
            <person name="Boudinot P."/>
            <person name="Liberles D.A."/>
            <person name="Volff J.N."/>
            <person name="Philippe H."/>
            <person name="Lenhard B."/>
            <person name="Roest Crollius H."/>
            <person name="Wincker P."/>
            <person name="Chourrout D."/>
        </authorList>
    </citation>
    <scope>NUCLEOTIDE SEQUENCE [LARGE SCALE GENOMIC DNA]</scope>
</reference>
<dbReference type="CDD" id="cd18186">
    <property type="entry name" value="BTB_POZ_ZBTB_KLHL-like"/>
    <property type="match status" value="1"/>
</dbReference>
<gene>
    <name evidence="2" type="ORF">GSOID_T00007228001</name>
</gene>
<dbReference type="SMART" id="SM00225">
    <property type="entry name" value="BTB"/>
    <property type="match status" value="1"/>
</dbReference>
<dbReference type="Gene3D" id="3.30.710.10">
    <property type="entry name" value="Potassium Channel Kv1.1, Chain A"/>
    <property type="match status" value="1"/>
</dbReference>
<dbReference type="EMBL" id="FN653267">
    <property type="protein sequence ID" value="CBY14242.1"/>
    <property type="molecule type" value="Genomic_DNA"/>
</dbReference>
<dbReference type="Proteomes" id="UP000001307">
    <property type="component" value="Unassembled WGS sequence"/>
</dbReference>
<name>E4XX48_OIKDI</name>
<feature type="domain" description="BTB" evidence="1">
    <location>
        <begin position="31"/>
        <end position="92"/>
    </location>
</feature>
<evidence type="ECO:0000313" key="3">
    <source>
        <dbReference type="Proteomes" id="UP000001307"/>
    </source>
</evidence>
<dbReference type="InterPro" id="IPR000210">
    <property type="entry name" value="BTB/POZ_dom"/>
</dbReference>
<protein>
    <recommendedName>
        <fullName evidence="1">BTB domain-containing protein</fullName>
    </recommendedName>
</protein>
<dbReference type="AlphaFoldDB" id="E4XX48"/>
<accession>E4XX48</accession>
<dbReference type="SUPFAM" id="SSF54695">
    <property type="entry name" value="POZ domain"/>
    <property type="match status" value="1"/>
</dbReference>
<evidence type="ECO:0000259" key="1">
    <source>
        <dbReference type="PROSITE" id="PS50097"/>
    </source>
</evidence>